<dbReference type="GO" id="GO:0005829">
    <property type="term" value="C:cytosol"/>
    <property type="evidence" value="ECO:0007669"/>
    <property type="project" value="TreeGrafter"/>
</dbReference>
<dbReference type="GeneID" id="25333114"/>
<comment type="similarity">
    <text evidence="2 11 15">Belongs to the peptidase C19 family.</text>
</comment>
<dbReference type="InterPro" id="IPR001394">
    <property type="entry name" value="Peptidase_C19_UCH"/>
</dbReference>
<dbReference type="FunFam" id="3.90.70.10:FF:000144">
    <property type="entry name" value="Ubiquitinyl hydrolase 1"/>
    <property type="match status" value="1"/>
</dbReference>
<dbReference type="InterPro" id="IPR041432">
    <property type="entry name" value="UBP13_Znf-UBP_var"/>
</dbReference>
<dbReference type="CDD" id="cd14291">
    <property type="entry name" value="UBA1_NUB1_like"/>
    <property type="match status" value="1"/>
</dbReference>
<feature type="domain" description="UBA" evidence="17">
    <location>
        <begin position="651"/>
        <end position="691"/>
    </location>
</feature>
<reference evidence="20 21" key="1">
    <citation type="submission" date="2015-01" db="EMBL/GenBank/DDBJ databases">
        <title>The Genome Sequence of Exophiala xenobiotica CBS118157.</title>
        <authorList>
            <consortium name="The Broad Institute Genomics Platform"/>
            <person name="Cuomo C."/>
            <person name="de Hoog S."/>
            <person name="Gorbushina A."/>
            <person name="Stielow B."/>
            <person name="Teixiera M."/>
            <person name="Abouelleil A."/>
            <person name="Chapman S.B."/>
            <person name="Priest M."/>
            <person name="Young S.K."/>
            <person name="Wortman J."/>
            <person name="Nusbaum C."/>
            <person name="Birren B."/>
        </authorList>
    </citation>
    <scope>NUCLEOTIDE SEQUENCE [LARGE SCALE GENOMIC DNA]</scope>
    <source>
        <strain evidence="20 21">CBS 118157</strain>
    </source>
</reference>
<evidence type="ECO:0000256" key="10">
    <source>
        <dbReference type="ARBA" id="ARBA00022833"/>
    </source>
</evidence>
<dbReference type="GO" id="GO:0016579">
    <property type="term" value="P:protein deubiquitination"/>
    <property type="evidence" value="ECO:0007669"/>
    <property type="project" value="InterPro"/>
</dbReference>
<feature type="binding site" evidence="13">
    <location>
        <position position="195"/>
    </location>
    <ligand>
        <name>Zn(2+)</name>
        <dbReference type="ChEBI" id="CHEBI:29105"/>
    </ligand>
</feature>
<evidence type="ECO:0000256" key="6">
    <source>
        <dbReference type="ARBA" id="ARBA00022771"/>
    </source>
</evidence>
<dbReference type="FunFam" id="3.30.40.10:FF:000587">
    <property type="entry name" value="Ubiquitin carboxyl-terminal hydrolase"/>
    <property type="match status" value="1"/>
</dbReference>
<evidence type="ECO:0000256" key="1">
    <source>
        <dbReference type="ARBA" id="ARBA00000707"/>
    </source>
</evidence>
<evidence type="ECO:0000256" key="8">
    <source>
        <dbReference type="ARBA" id="ARBA00022801"/>
    </source>
</evidence>
<dbReference type="GO" id="GO:0004843">
    <property type="term" value="F:cysteine-type deubiquitinase activity"/>
    <property type="evidence" value="ECO:0007669"/>
    <property type="project" value="UniProtKB-UniRule"/>
</dbReference>
<dbReference type="FunFam" id="3.30.40.10:FF:000396">
    <property type="entry name" value="Ubiquitin carboxyl-terminal hydrolase"/>
    <property type="match status" value="1"/>
</dbReference>
<evidence type="ECO:0000256" key="2">
    <source>
        <dbReference type="ARBA" id="ARBA00009085"/>
    </source>
</evidence>
<dbReference type="Pfam" id="PF00627">
    <property type="entry name" value="UBA"/>
    <property type="match status" value="1"/>
</dbReference>
<dbReference type="SUPFAM" id="SSF57850">
    <property type="entry name" value="RING/U-box"/>
    <property type="match status" value="2"/>
</dbReference>
<protein>
    <recommendedName>
        <fullName evidence="11 15">Ubiquitin carboxyl-terminal hydrolase</fullName>
        <ecNumber evidence="11 15">3.4.19.12</ecNumber>
    </recommendedName>
</protein>
<keyword evidence="6 14" id="KW-0863">Zinc-finger</keyword>
<feature type="active site" description="Nucleophile" evidence="12">
    <location>
        <position position="311"/>
    </location>
</feature>
<dbReference type="Pfam" id="PF17807">
    <property type="entry name" value="zf-UBP_var"/>
    <property type="match status" value="1"/>
</dbReference>
<keyword evidence="5" id="KW-0677">Repeat</keyword>
<gene>
    <name evidence="20" type="ORF">PV05_11206</name>
</gene>
<dbReference type="PIRSF" id="PIRSF016308">
    <property type="entry name" value="UBP"/>
    <property type="match status" value="1"/>
</dbReference>
<feature type="binding site" evidence="13">
    <location>
        <position position="178"/>
    </location>
    <ligand>
        <name>Zn(2+)</name>
        <dbReference type="ChEBI" id="CHEBI:29105"/>
    </ligand>
</feature>
<feature type="binding site" evidence="13">
    <location>
        <position position="208"/>
    </location>
    <ligand>
        <name>Zn(2+)</name>
        <dbReference type="ChEBI" id="CHEBI:29105"/>
    </ligand>
</feature>
<dbReference type="EC" id="3.4.19.12" evidence="11 15"/>
<proteinExistence type="inferred from homology"/>
<dbReference type="FunFam" id="1.10.8.10:FF:000086">
    <property type="entry name" value="Ubiquitin carboxyl-terminal hydrolase"/>
    <property type="match status" value="1"/>
</dbReference>
<keyword evidence="3 11" id="KW-0645">Protease</keyword>
<evidence type="ECO:0000256" key="5">
    <source>
        <dbReference type="ARBA" id="ARBA00022737"/>
    </source>
</evidence>
<dbReference type="EMBL" id="KN847323">
    <property type="protein sequence ID" value="KIW49534.1"/>
    <property type="molecule type" value="Genomic_DNA"/>
</dbReference>
<dbReference type="HOGENOM" id="CLU_009884_1_0_1"/>
<dbReference type="Pfam" id="PF00443">
    <property type="entry name" value="UCH"/>
    <property type="match status" value="1"/>
</dbReference>
<dbReference type="CDD" id="cd02658">
    <property type="entry name" value="Peptidase_C19B"/>
    <property type="match status" value="1"/>
</dbReference>
<feature type="active site" description="Proton acceptor" evidence="12">
    <location>
        <position position="739"/>
    </location>
</feature>
<feature type="binding site" evidence="13">
    <location>
        <position position="175"/>
    </location>
    <ligand>
        <name>Zn(2+)</name>
        <dbReference type="ChEBI" id="CHEBI:29105"/>
    </ligand>
</feature>
<evidence type="ECO:0000256" key="9">
    <source>
        <dbReference type="ARBA" id="ARBA00022807"/>
    </source>
</evidence>
<dbReference type="GO" id="GO:0005634">
    <property type="term" value="C:nucleus"/>
    <property type="evidence" value="ECO:0007669"/>
    <property type="project" value="TreeGrafter"/>
</dbReference>
<feature type="region of interest" description="Disordered" evidence="16">
    <location>
        <begin position="695"/>
        <end position="716"/>
    </location>
</feature>
<evidence type="ECO:0000313" key="20">
    <source>
        <dbReference type="EMBL" id="KIW49534.1"/>
    </source>
</evidence>
<evidence type="ECO:0000259" key="19">
    <source>
        <dbReference type="PROSITE" id="PS50271"/>
    </source>
</evidence>
<evidence type="ECO:0000256" key="16">
    <source>
        <dbReference type="SAM" id="MobiDB-lite"/>
    </source>
</evidence>
<dbReference type="InterPro" id="IPR013083">
    <property type="entry name" value="Znf_RING/FYVE/PHD"/>
</dbReference>
<evidence type="ECO:0000256" key="13">
    <source>
        <dbReference type="PIRSR" id="PIRSR016308-3"/>
    </source>
</evidence>
<dbReference type="Pfam" id="PF02148">
    <property type="entry name" value="zf-UBP"/>
    <property type="match status" value="1"/>
</dbReference>
<dbReference type="InterPro" id="IPR038765">
    <property type="entry name" value="Papain-like_cys_pep_sf"/>
</dbReference>
<dbReference type="FunFam" id="3.90.70.10:FF:000235">
    <property type="entry name" value="Ubiquitin carboxyl-terminal hydrolase"/>
    <property type="match status" value="1"/>
</dbReference>
<dbReference type="PROSITE" id="PS50271">
    <property type="entry name" value="ZF_UBP"/>
    <property type="match status" value="2"/>
</dbReference>
<dbReference type="InterPro" id="IPR050164">
    <property type="entry name" value="Peptidase_C19"/>
</dbReference>
<dbReference type="PROSITE" id="PS00973">
    <property type="entry name" value="USP_2"/>
    <property type="match status" value="1"/>
</dbReference>
<keyword evidence="10 11" id="KW-0862">Zinc</keyword>
<evidence type="ECO:0000256" key="7">
    <source>
        <dbReference type="ARBA" id="ARBA00022786"/>
    </source>
</evidence>
<evidence type="ECO:0000256" key="14">
    <source>
        <dbReference type="PROSITE-ProRule" id="PRU00502"/>
    </source>
</evidence>
<sequence length="787" mass="86500">MACPHVQSADLRPPRPNQSVYREDCTQCFDSIDDEAGLDVCLSCFNGGCAGDRNHALLHHSSTGHPLVLNIKRTRKHVQRDEPPPKLTKLAIAAETEEDKYYTTTKVKCYACQIQDVDRSSGNLPAVIDGVMNAMTFANKEEVKAWEQEFTPCEHTLCLEQQESRQIASQELGSCSKCDLKANLWLCLECGALGCGRAQVGGVGGNSHGLAHATETGHAVAVKLGSITPEGNADVYCYQCNEERIDTELAKHLAQWGINIADREKTEKSLMEMQVEQNLSWAFSMTTEDGKELLPLFGQGFTGLKNLGNSCYLNSTVQCLFALEEFQQRYYHPDQAPPNASLPAEDLETQLRKLADGILSGRYSHPDDNVHAVPDNPEVPHQKGLSPAMFKHLVGRGHEEFSTMRQQDAFEFLLHMFKLISISNNSKPAEDPIQSFRFVLEQRLACLNCKRVRYRSDEQDNISIPVPVRRKPAVNGDEAKGEFEPVPLEDCLDILTAPEKVGGLTCAACGSKDGFSKSSKFKTFPKNLAINPLRFEIINWVPTKLDIPVQVTDQPLDLSRYKSTGLQPDEEELPEDADVGGGSSTASFVPNEAALSMLEGMGFPRIRCEKALHATGNADAESAMNWLFSHMEDPDIDEPLNLGGSAAGSAGADPDKIAQLGDMGIGVPQARKALRECNGDVNRALDWVFSHPDDQGDFGEDTSSAPAEPKPLPGSDSLPARYELQSIVCHKGASVHAGHYVAFTRKVIPGEGKEKQWVLFNDEKVVKAVDAEEMKKTAYVYFFSLLS</sequence>
<dbReference type="SMART" id="SM00165">
    <property type="entry name" value="UBA"/>
    <property type="match status" value="2"/>
</dbReference>
<dbReference type="InterPro" id="IPR015940">
    <property type="entry name" value="UBA"/>
</dbReference>
<dbReference type="SUPFAM" id="SSF54001">
    <property type="entry name" value="Cysteine proteinases"/>
    <property type="match status" value="1"/>
</dbReference>
<evidence type="ECO:0000259" key="17">
    <source>
        <dbReference type="PROSITE" id="PS50030"/>
    </source>
</evidence>
<dbReference type="Proteomes" id="UP000054342">
    <property type="component" value="Unassembled WGS sequence"/>
</dbReference>
<feature type="domain" description="UBP-type" evidence="19">
    <location>
        <begin position="151"/>
        <end position="260"/>
    </location>
</feature>
<feature type="domain" description="UBP-type" evidence="19">
    <location>
        <begin position="1"/>
        <end position="107"/>
    </location>
</feature>
<dbReference type="PROSITE" id="PS50235">
    <property type="entry name" value="USP_3"/>
    <property type="match status" value="1"/>
</dbReference>
<dbReference type="PANTHER" id="PTHR24006:SF664">
    <property type="entry name" value="UBIQUITIN CARBOXYL-TERMINAL HYDROLASE"/>
    <property type="match status" value="1"/>
</dbReference>
<dbReference type="STRING" id="348802.A0A0D2EP12"/>
<dbReference type="InterPro" id="IPR028889">
    <property type="entry name" value="USP"/>
</dbReference>
<feature type="region of interest" description="Disordered" evidence="16">
    <location>
        <begin position="560"/>
        <end position="582"/>
    </location>
</feature>
<feature type="domain" description="UBA" evidence="17">
    <location>
        <begin position="589"/>
        <end position="630"/>
    </location>
</feature>
<dbReference type="InterPro" id="IPR001607">
    <property type="entry name" value="Znf_UBP"/>
</dbReference>
<evidence type="ECO:0000256" key="12">
    <source>
        <dbReference type="PIRSR" id="PIRSR016308-1"/>
    </source>
</evidence>
<dbReference type="PANTHER" id="PTHR24006">
    <property type="entry name" value="UBIQUITIN CARBOXYL-TERMINAL HYDROLASE"/>
    <property type="match status" value="1"/>
</dbReference>
<dbReference type="PROSITE" id="PS50030">
    <property type="entry name" value="UBA"/>
    <property type="match status" value="2"/>
</dbReference>
<comment type="catalytic activity">
    <reaction evidence="1 11 15">
        <text>Thiol-dependent hydrolysis of ester, thioester, amide, peptide and isopeptide bonds formed by the C-terminal Gly of ubiquitin (a 76-residue protein attached to proteins as an intracellular targeting signal).</text>
        <dbReference type="EC" id="3.4.19.12"/>
    </reaction>
</comment>
<dbReference type="InterPro" id="IPR009060">
    <property type="entry name" value="UBA-like_sf"/>
</dbReference>
<keyword evidence="21" id="KW-1185">Reference proteome</keyword>
<keyword evidence="7 11" id="KW-0833">Ubl conjugation pathway</keyword>
<dbReference type="InterPro" id="IPR018200">
    <property type="entry name" value="USP_CS"/>
</dbReference>
<dbReference type="AlphaFoldDB" id="A0A0D2EP12"/>
<evidence type="ECO:0000313" key="21">
    <source>
        <dbReference type="Proteomes" id="UP000054342"/>
    </source>
</evidence>
<dbReference type="RefSeq" id="XP_013310118.1">
    <property type="nucleotide sequence ID" value="XM_013454664.1"/>
</dbReference>
<dbReference type="OrthoDB" id="361536at2759"/>
<accession>A0A0D2EP12</accession>
<evidence type="ECO:0000256" key="11">
    <source>
        <dbReference type="PIRNR" id="PIRNR016308"/>
    </source>
</evidence>
<dbReference type="PROSITE" id="PS00972">
    <property type="entry name" value="USP_1"/>
    <property type="match status" value="1"/>
</dbReference>
<dbReference type="Gene3D" id="3.90.70.10">
    <property type="entry name" value="Cysteine proteinases"/>
    <property type="match status" value="1"/>
</dbReference>
<evidence type="ECO:0000259" key="18">
    <source>
        <dbReference type="PROSITE" id="PS50235"/>
    </source>
</evidence>
<dbReference type="SMART" id="SM00290">
    <property type="entry name" value="ZnF_UBP"/>
    <property type="match status" value="2"/>
</dbReference>
<organism evidence="20 21">
    <name type="scientific">Exophiala xenobiotica</name>
    <dbReference type="NCBI Taxonomy" id="348802"/>
    <lineage>
        <taxon>Eukaryota</taxon>
        <taxon>Fungi</taxon>
        <taxon>Dikarya</taxon>
        <taxon>Ascomycota</taxon>
        <taxon>Pezizomycotina</taxon>
        <taxon>Eurotiomycetes</taxon>
        <taxon>Chaetothyriomycetidae</taxon>
        <taxon>Chaetothyriales</taxon>
        <taxon>Herpotrichiellaceae</taxon>
        <taxon>Exophiala</taxon>
    </lineage>
</organism>
<dbReference type="Gene3D" id="3.30.40.10">
    <property type="entry name" value="Zinc/RING finger domain, C3HC4 (zinc finger)"/>
    <property type="match status" value="2"/>
</dbReference>
<evidence type="ECO:0000256" key="4">
    <source>
        <dbReference type="ARBA" id="ARBA00022723"/>
    </source>
</evidence>
<name>A0A0D2EP12_9EURO</name>
<keyword evidence="4 11" id="KW-0479">Metal-binding</keyword>
<dbReference type="FunFam" id="1.10.8.10:FF:000103">
    <property type="entry name" value="Ubiquitin carboxyl-terminal hydrolase"/>
    <property type="match status" value="1"/>
</dbReference>
<feature type="compositionally biased region" description="Acidic residues" evidence="16">
    <location>
        <begin position="568"/>
        <end position="578"/>
    </location>
</feature>
<dbReference type="SUPFAM" id="SSF46934">
    <property type="entry name" value="UBA-like"/>
    <property type="match status" value="1"/>
</dbReference>
<dbReference type="Gene3D" id="1.10.8.10">
    <property type="entry name" value="DNA helicase RuvA subunit, C-terminal domain"/>
    <property type="match status" value="2"/>
</dbReference>
<dbReference type="GO" id="GO:0006508">
    <property type="term" value="P:proteolysis"/>
    <property type="evidence" value="ECO:0007669"/>
    <property type="project" value="UniProtKB-KW"/>
</dbReference>
<dbReference type="InterPro" id="IPR016652">
    <property type="entry name" value="Ubiquitinyl_hydrolase"/>
</dbReference>
<keyword evidence="9 11" id="KW-0788">Thiol protease</keyword>
<feature type="domain" description="USP" evidence="18">
    <location>
        <begin position="302"/>
        <end position="786"/>
    </location>
</feature>
<evidence type="ECO:0000256" key="3">
    <source>
        <dbReference type="ARBA" id="ARBA00022670"/>
    </source>
</evidence>
<dbReference type="CDD" id="cd14385">
    <property type="entry name" value="UBA1_spUBP14_like"/>
    <property type="match status" value="1"/>
</dbReference>
<keyword evidence="8 11" id="KW-0378">Hydrolase</keyword>
<dbReference type="GO" id="GO:0008270">
    <property type="term" value="F:zinc ion binding"/>
    <property type="evidence" value="ECO:0007669"/>
    <property type="project" value="UniProtKB-UniRule"/>
</dbReference>
<evidence type="ECO:0000256" key="15">
    <source>
        <dbReference type="RuleBase" id="RU366025"/>
    </source>
</evidence>